<dbReference type="STRING" id="33097.A0A150GA85"/>
<dbReference type="PANTHER" id="PTHR32208">
    <property type="entry name" value="SECRETED PROTEIN-RELATED"/>
    <property type="match status" value="1"/>
</dbReference>
<proteinExistence type="predicted"/>
<dbReference type="Proteomes" id="UP000075714">
    <property type="component" value="Unassembled WGS sequence"/>
</dbReference>
<dbReference type="Gene3D" id="2.130.10.80">
    <property type="entry name" value="Galactose oxidase/kelch, beta-propeller"/>
    <property type="match status" value="1"/>
</dbReference>
<evidence type="ECO:0000256" key="1">
    <source>
        <dbReference type="ARBA" id="ARBA00022729"/>
    </source>
</evidence>
<dbReference type="PANTHER" id="PTHR32208:SF21">
    <property type="entry name" value="LOW QUALITY PROTEIN: ALDEHYDE OXIDASE GLOX-LIKE"/>
    <property type="match status" value="1"/>
</dbReference>
<evidence type="ECO:0000313" key="5">
    <source>
        <dbReference type="Proteomes" id="UP000075714"/>
    </source>
</evidence>
<dbReference type="InterPro" id="IPR011043">
    <property type="entry name" value="Gal_Oxase/kelch_b-propeller"/>
</dbReference>
<dbReference type="CDD" id="cd02851">
    <property type="entry name" value="E_set_GO_C"/>
    <property type="match status" value="1"/>
</dbReference>
<dbReference type="InterPro" id="IPR014756">
    <property type="entry name" value="Ig_E-set"/>
</dbReference>
<comment type="caution">
    <text evidence="4">The sequence shown here is derived from an EMBL/GenBank/DDBJ whole genome shotgun (WGS) entry which is preliminary data.</text>
</comment>
<dbReference type="SUPFAM" id="SSF81296">
    <property type="entry name" value="E set domains"/>
    <property type="match status" value="1"/>
</dbReference>
<feature type="domain" description="Glyoxal oxidase N-terminal" evidence="2">
    <location>
        <begin position="37"/>
        <end position="277"/>
    </location>
</feature>
<keyword evidence="1" id="KW-0732">Signal</keyword>
<dbReference type="Pfam" id="PF07250">
    <property type="entry name" value="Glyoxal_oxid_N"/>
    <property type="match status" value="1"/>
</dbReference>
<dbReference type="OrthoDB" id="2019572at2759"/>
<evidence type="ECO:0000313" key="4">
    <source>
        <dbReference type="EMBL" id="KXZ46260.1"/>
    </source>
</evidence>
<dbReference type="InterPro" id="IPR013783">
    <property type="entry name" value="Ig-like_fold"/>
</dbReference>
<dbReference type="InterPro" id="IPR009880">
    <property type="entry name" value="Glyoxal_oxidase_N"/>
</dbReference>
<dbReference type="SUPFAM" id="SSF50965">
    <property type="entry name" value="Galactose oxidase, central domain"/>
    <property type="match status" value="1"/>
</dbReference>
<evidence type="ECO:0000259" key="3">
    <source>
        <dbReference type="Pfam" id="PF09118"/>
    </source>
</evidence>
<accession>A0A150GA85</accession>
<dbReference type="Gene3D" id="2.60.40.10">
    <property type="entry name" value="Immunoglobulins"/>
    <property type="match status" value="1"/>
</dbReference>
<sequence>MGGTQGVGAGTANNPFWELYDPADDILRAFAMRPAYLDSAEQVYYPFNYVLPSGLLFTFCGRTGWIMDWRTNTWRQDVPRLRGCCNTQFPFTGTSVMLGLYPERGYQVEVMLFGGAREMAIRDLTQISNINANRLVLTFDETTRNYTFQGWAEERMLAARVMPDATLLPNGKVVIMSGARLGLAGDSAGGGDSRANQPVLFAEEYNPDAPPGARFSRMGTTRIARMYHSVAALTTNGTILVAGCDRCYKFEVLPGVSFSPSPTSKAEYRVEIFSPPYFFMDELKPSIASVQSSTMPYAAPYTITYTFPPAAEGAPGPLRLTRVVLVAPSSTTHSFNMHQRLVGLEILADSTEDGVVTVRGPPDIYIAPPGMYMLFLLNGDVYSRAAWVTLVRPPPGEPGWMP</sequence>
<feature type="domain" description="Galactose oxidase-like Early set" evidence="3">
    <location>
        <begin position="284"/>
        <end position="389"/>
    </location>
</feature>
<keyword evidence="5" id="KW-1185">Reference proteome</keyword>
<reference evidence="5" key="1">
    <citation type="journal article" date="2016" name="Nat. Commun.">
        <title>The Gonium pectorale genome demonstrates co-option of cell cycle regulation during the evolution of multicellularity.</title>
        <authorList>
            <person name="Hanschen E.R."/>
            <person name="Marriage T.N."/>
            <person name="Ferris P.J."/>
            <person name="Hamaji T."/>
            <person name="Toyoda A."/>
            <person name="Fujiyama A."/>
            <person name="Neme R."/>
            <person name="Noguchi H."/>
            <person name="Minakuchi Y."/>
            <person name="Suzuki M."/>
            <person name="Kawai-Toyooka H."/>
            <person name="Smith D.R."/>
            <person name="Sparks H."/>
            <person name="Anderson J."/>
            <person name="Bakaric R."/>
            <person name="Luria V."/>
            <person name="Karger A."/>
            <person name="Kirschner M.W."/>
            <person name="Durand P.M."/>
            <person name="Michod R.E."/>
            <person name="Nozaki H."/>
            <person name="Olson B.J."/>
        </authorList>
    </citation>
    <scope>NUCLEOTIDE SEQUENCE [LARGE SCALE GENOMIC DNA]</scope>
    <source>
        <strain evidence="5">NIES-2863</strain>
    </source>
</reference>
<organism evidence="4 5">
    <name type="scientific">Gonium pectorale</name>
    <name type="common">Green alga</name>
    <dbReference type="NCBI Taxonomy" id="33097"/>
    <lineage>
        <taxon>Eukaryota</taxon>
        <taxon>Viridiplantae</taxon>
        <taxon>Chlorophyta</taxon>
        <taxon>core chlorophytes</taxon>
        <taxon>Chlorophyceae</taxon>
        <taxon>CS clade</taxon>
        <taxon>Chlamydomonadales</taxon>
        <taxon>Volvocaceae</taxon>
        <taxon>Gonium</taxon>
    </lineage>
</organism>
<name>A0A150GA85_GONPE</name>
<dbReference type="InterPro" id="IPR015202">
    <property type="entry name" value="GO-like_E_set"/>
</dbReference>
<dbReference type="AlphaFoldDB" id="A0A150GA85"/>
<gene>
    <name evidence="4" type="ORF">GPECTOR_45g130</name>
</gene>
<dbReference type="InterPro" id="IPR037293">
    <property type="entry name" value="Gal_Oxidase_central_sf"/>
</dbReference>
<dbReference type="Pfam" id="PF09118">
    <property type="entry name" value="GO-like_E_set"/>
    <property type="match status" value="1"/>
</dbReference>
<dbReference type="EMBL" id="LSYV01000046">
    <property type="protein sequence ID" value="KXZ46260.1"/>
    <property type="molecule type" value="Genomic_DNA"/>
</dbReference>
<protein>
    <submittedName>
        <fullName evidence="4">Uncharacterized protein</fullName>
    </submittedName>
</protein>
<evidence type="ECO:0000259" key="2">
    <source>
        <dbReference type="Pfam" id="PF07250"/>
    </source>
</evidence>